<keyword evidence="3" id="KW-1003">Cell membrane</keyword>
<evidence type="ECO:0000256" key="4">
    <source>
        <dbReference type="ARBA" id="ARBA00022597"/>
    </source>
</evidence>
<dbReference type="InterPro" id="IPR017871">
    <property type="entry name" value="ABC_transporter-like_CS"/>
</dbReference>
<keyword evidence="2" id="KW-0813">Transport</keyword>
<reference evidence="11 12" key="1">
    <citation type="submission" date="2019-11" db="EMBL/GenBank/DDBJ databases">
        <authorList>
            <person name="Dong K."/>
        </authorList>
    </citation>
    <scope>NUCLEOTIDE SEQUENCE [LARGE SCALE GENOMIC DNA]</scope>
    <source>
        <strain evidence="11 12">NBRC 111993</strain>
    </source>
</reference>
<dbReference type="CDD" id="cd03215">
    <property type="entry name" value="ABC_Carb_Monos_II"/>
    <property type="match status" value="1"/>
</dbReference>
<evidence type="ECO:0000256" key="3">
    <source>
        <dbReference type="ARBA" id="ARBA00022475"/>
    </source>
</evidence>
<evidence type="ECO:0000259" key="10">
    <source>
        <dbReference type="PROSITE" id="PS50893"/>
    </source>
</evidence>
<dbReference type="NCBIfam" id="NF040905">
    <property type="entry name" value="GguA"/>
    <property type="match status" value="1"/>
</dbReference>
<evidence type="ECO:0000256" key="6">
    <source>
        <dbReference type="ARBA" id="ARBA00022741"/>
    </source>
</evidence>
<keyword evidence="6" id="KW-0547">Nucleotide-binding</keyword>
<dbReference type="InterPro" id="IPR050107">
    <property type="entry name" value="ABC_carbohydrate_import_ATPase"/>
</dbReference>
<evidence type="ECO:0000313" key="12">
    <source>
        <dbReference type="Proteomes" id="UP000478183"/>
    </source>
</evidence>
<evidence type="ECO:0000256" key="7">
    <source>
        <dbReference type="ARBA" id="ARBA00022840"/>
    </source>
</evidence>
<comment type="caution">
    <text evidence="11">The sequence shown here is derived from an EMBL/GenBank/DDBJ whole genome shotgun (WGS) entry which is preliminary data.</text>
</comment>
<evidence type="ECO:0000256" key="8">
    <source>
        <dbReference type="ARBA" id="ARBA00022967"/>
    </source>
</evidence>
<name>A0A6L6JE47_9RHOB</name>
<dbReference type="RefSeq" id="WP_155095542.1">
    <property type="nucleotide sequence ID" value="NZ_WMIE01000005.1"/>
</dbReference>
<dbReference type="GO" id="GO:0016887">
    <property type="term" value="F:ATP hydrolysis activity"/>
    <property type="evidence" value="ECO:0007669"/>
    <property type="project" value="InterPro"/>
</dbReference>
<dbReference type="CDD" id="cd03216">
    <property type="entry name" value="ABC_Carb_Monos_I"/>
    <property type="match status" value="1"/>
</dbReference>
<dbReference type="GO" id="GO:0005524">
    <property type="term" value="F:ATP binding"/>
    <property type="evidence" value="ECO:0007669"/>
    <property type="project" value="UniProtKB-KW"/>
</dbReference>
<dbReference type="InterPro" id="IPR003439">
    <property type="entry name" value="ABC_transporter-like_ATP-bd"/>
</dbReference>
<dbReference type="FunFam" id="3.40.50.300:FF:000127">
    <property type="entry name" value="Ribose import ATP-binding protein RbsA"/>
    <property type="match status" value="1"/>
</dbReference>
<keyword evidence="4" id="KW-0762">Sugar transport</keyword>
<dbReference type="PANTHER" id="PTHR43790:SF1">
    <property type="entry name" value="XYLOSE IMPORT ATP-BINDING PROTEIN XYLG"/>
    <property type="match status" value="1"/>
</dbReference>
<dbReference type="EMBL" id="WMIE01000005">
    <property type="protein sequence ID" value="MTH78181.1"/>
    <property type="molecule type" value="Genomic_DNA"/>
</dbReference>
<protein>
    <submittedName>
        <fullName evidence="11">ATP-binding cassette domain-containing protein</fullName>
    </submittedName>
</protein>
<sequence length="524" mass="57121">MDAILEMRGITKEFPGVKALDNVNMVVKPGEIRALCGENGAGKSTLMKVLSGVYPHGSYDGEILYKGKPMAFRKIADSEHEGIVIIHQELALVPHMSIAENIFLGNEIAKNGVIDRHETNRRTAELLAKVGLRESPETKVGELGMGKQQLIEIAKALSKKVELLILDEPTSSLNEHDSAALLRLLASFREQGMTAIMISHKLNEISEICDSITVLRDGATVSHHSGMVPESQIIKDMVGRSMDDRYPPREPKIGDVIMKVRDWTVAEEGGDGRLLVNNANFDLKQGEVLGIAGLMGAGRTELAMSLFGRSVGIFKNGTVTIHGKSVDVSTVSKAIKAGLAYVTEDRKSLGLILEDSIRRNIPLANLPGVAKNGIIDRHKEGKIAQDYRKAINIRAPNIDQATMNLSGGNQQKVVLAKWLFSEPEILILDEPTRGIDVGAKYEIYTIIRDLAAAGKSIIVISSEMPELLGITDRVIVMNEGRLVGEMPTAQATQERIMSVIIKSGHDLTEEDITPEEIEAETAHV</sequence>
<dbReference type="InterPro" id="IPR003593">
    <property type="entry name" value="AAA+_ATPase"/>
</dbReference>
<dbReference type="AlphaFoldDB" id="A0A6L6JE47"/>
<keyword evidence="7 11" id="KW-0067">ATP-binding</keyword>
<keyword evidence="5" id="KW-0677">Repeat</keyword>
<accession>A0A6L6JE47</accession>
<dbReference type="GO" id="GO:0005886">
    <property type="term" value="C:plasma membrane"/>
    <property type="evidence" value="ECO:0007669"/>
    <property type="project" value="UniProtKB-SubCell"/>
</dbReference>
<keyword evidence="12" id="KW-1185">Reference proteome</keyword>
<dbReference type="SUPFAM" id="SSF52540">
    <property type="entry name" value="P-loop containing nucleoside triphosphate hydrolases"/>
    <property type="match status" value="2"/>
</dbReference>
<dbReference type="InterPro" id="IPR053466">
    <property type="entry name" value="L-arabinose_ABC_transporter"/>
</dbReference>
<organism evidence="11 12">
    <name type="scientific">Paracoccus aestuariivivens</name>
    <dbReference type="NCBI Taxonomy" id="1820333"/>
    <lineage>
        <taxon>Bacteria</taxon>
        <taxon>Pseudomonadati</taxon>
        <taxon>Pseudomonadota</taxon>
        <taxon>Alphaproteobacteria</taxon>
        <taxon>Rhodobacterales</taxon>
        <taxon>Paracoccaceae</taxon>
        <taxon>Paracoccus</taxon>
    </lineage>
</organism>
<keyword evidence="9" id="KW-0472">Membrane</keyword>
<evidence type="ECO:0000256" key="1">
    <source>
        <dbReference type="ARBA" id="ARBA00004202"/>
    </source>
</evidence>
<evidence type="ECO:0000256" key="9">
    <source>
        <dbReference type="ARBA" id="ARBA00023136"/>
    </source>
</evidence>
<evidence type="ECO:0000256" key="2">
    <source>
        <dbReference type="ARBA" id="ARBA00022448"/>
    </source>
</evidence>
<dbReference type="SMART" id="SM00382">
    <property type="entry name" value="AAA"/>
    <property type="match status" value="2"/>
</dbReference>
<gene>
    <name evidence="11" type="ORF">GL286_10605</name>
</gene>
<comment type="subcellular location">
    <subcellularLocation>
        <location evidence="1">Cell membrane</location>
        <topology evidence="1">Peripheral membrane protein</topology>
    </subcellularLocation>
</comment>
<feature type="domain" description="ABC transporter" evidence="10">
    <location>
        <begin position="258"/>
        <end position="504"/>
    </location>
</feature>
<dbReference type="Pfam" id="PF00005">
    <property type="entry name" value="ABC_tran"/>
    <property type="match status" value="2"/>
</dbReference>
<dbReference type="Gene3D" id="3.40.50.300">
    <property type="entry name" value="P-loop containing nucleotide triphosphate hydrolases"/>
    <property type="match status" value="2"/>
</dbReference>
<evidence type="ECO:0000313" key="11">
    <source>
        <dbReference type="EMBL" id="MTH78181.1"/>
    </source>
</evidence>
<dbReference type="PROSITE" id="PS00211">
    <property type="entry name" value="ABC_TRANSPORTER_1"/>
    <property type="match status" value="1"/>
</dbReference>
<proteinExistence type="predicted"/>
<dbReference type="PROSITE" id="PS50893">
    <property type="entry name" value="ABC_TRANSPORTER_2"/>
    <property type="match status" value="2"/>
</dbReference>
<dbReference type="PANTHER" id="PTHR43790">
    <property type="entry name" value="CARBOHYDRATE TRANSPORT ATP-BINDING PROTEIN MG119-RELATED"/>
    <property type="match status" value="1"/>
</dbReference>
<feature type="domain" description="ABC transporter" evidence="10">
    <location>
        <begin position="5"/>
        <end position="242"/>
    </location>
</feature>
<dbReference type="InterPro" id="IPR027417">
    <property type="entry name" value="P-loop_NTPase"/>
</dbReference>
<keyword evidence="8" id="KW-1278">Translocase</keyword>
<evidence type="ECO:0000256" key="5">
    <source>
        <dbReference type="ARBA" id="ARBA00022737"/>
    </source>
</evidence>
<dbReference type="OrthoDB" id="9805029at2"/>
<dbReference type="Proteomes" id="UP000478183">
    <property type="component" value="Unassembled WGS sequence"/>
</dbReference>